<keyword evidence="14" id="KW-1185">Reference proteome</keyword>
<evidence type="ECO:0000256" key="8">
    <source>
        <dbReference type="ARBA" id="ARBA00023065"/>
    </source>
</evidence>
<keyword evidence="5 12" id="KW-0812">Transmembrane</keyword>
<dbReference type="SUPFAM" id="SSF144083">
    <property type="entry name" value="Magnesium transport protein CorA, transmembrane region"/>
    <property type="match status" value="1"/>
</dbReference>
<evidence type="ECO:0000256" key="2">
    <source>
        <dbReference type="ARBA" id="ARBA00009765"/>
    </source>
</evidence>
<dbReference type="GO" id="GO:0015087">
    <property type="term" value="F:cobalt ion transmembrane transporter activity"/>
    <property type="evidence" value="ECO:0007669"/>
    <property type="project" value="UniProtKB-UniRule"/>
</dbReference>
<evidence type="ECO:0000256" key="6">
    <source>
        <dbReference type="ARBA" id="ARBA00022842"/>
    </source>
</evidence>
<accession>A0A165GA58</accession>
<sequence>MLINCAAYQDGRKLADIPQTAIRDYVRRPDCFVWVALRDPEVVELEAMREEFGLHELAVEDTHNGHQRPKMEEYGDMLFVVVHLLEIGAAGQVRVGEVDIFVGANYVLSVRNRSNVGFLNVRDRCEREPHLLKFGSGFVLYALMDAAVDRYFPVIDALEQELEQIEDGMFTKENSARDNIEALYALKRKLTIVQHSTTPLLETVHKLFGGRVPQVCVGMHEYYRDIYDHLERIVKHVEALRDMLNTAIQVNLSLISLDDSAITKKFAAYGALFAMPTMVAGIYGMNFEAMPELRWTYGYPLALAAMLGLDVLLWRRFRRAGWI</sequence>
<dbReference type="PANTHER" id="PTHR46494">
    <property type="entry name" value="CORA FAMILY METAL ION TRANSPORTER (EUROFUNG)"/>
    <property type="match status" value="1"/>
</dbReference>
<comment type="function">
    <text evidence="11">Mediates influx of magnesium ions. Alternates between open and closed states. Activated by low cytoplasmic Mg(2+) levels. Inactive when cytoplasmic Mg(2+) levels are high.</text>
</comment>
<evidence type="ECO:0000256" key="9">
    <source>
        <dbReference type="ARBA" id="ARBA00023136"/>
    </source>
</evidence>
<dbReference type="GO" id="GO:0050897">
    <property type="term" value="F:cobalt ion binding"/>
    <property type="evidence" value="ECO:0007669"/>
    <property type="project" value="TreeGrafter"/>
</dbReference>
<feature type="transmembrane region" description="Helical" evidence="12">
    <location>
        <begin position="266"/>
        <end position="285"/>
    </location>
</feature>
<dbReference type="GO" id="GO:0015095">
    <property type="term" value="F:magnesium ion transmembrane transporter activity"/>
    <property type="evidence" value="ECO:0007669"/>
    <property type="project" value="UniProtKB-UniRule"/>
</dbReference>
<reference evidence="14" key="1">
    <citation type="submission" date="2016-01" db="EMBL/GenBank/DDBJ databases">
        <title>Draft genome of Chromobacterium sp. F49.</title>
        <authorList>
            <person name="Hong K.W."/>
        </authorList>
    </citation>
    <scope>NUCLEOTIDE SEQUENCE [LARGE SCALE GENOMIC DNA]</scope>
    <source>
        <strain evidence="14">CN10</strain>
    </source>
</reference>
<evidence type="ECO:0000313" key="14">
    <source>
        <dbReference type="Proteomes" id="UP000076625"/>
    </source>
</evidence>
<dbReference type="GO" id="GO:0000287">
    <property type="term" value="F:magnesium ion binding"/>
    <property type="evidence" value="ECO:0007669"/>
    <property type="project" value="TreeGrafter"/>
</dbReference>
<dbReference type="InterPro" id="IPR045863">
    <property type="entry name" value="CorA_TM1_TM2"/>
</dbReference>
<dbReference type="EMBL" id="LQQU01000001">
    <property type="protein sequence ID" value="KZE35599.1"/>
    <property type="molecule type" value="Genomic_DNA"/>
</dbReference>
<evidence type="ECO:0000256" key="11">
    <source>
        <dbReference type="ARBA" id="ARBA00045497"/>
    </source>
</evidence>
<keyword evidence="3 12" id="KW-0813">Transport</keyword>
<evidence type="ECO:0000256" key="12">
    <source>
        <dbReference type="RuleBase" id="RU362010"/>
    </source>
</evidence>
<evidence type="ECO:0000313" key="13">
    <source>
        <dbReference type="EMBL" id="KZE35599.1"/>
    </source>
</evidence>
<dbReference type="OrthoDB" id="9803416at2"/>
<evidence type="ECO:0000256" key="3">
    <source>
        <dbReference type="ARBA" id="ARBA00022448"/>
    </source>
</evidence>
<comment type="catalytic activity">
    <reaction evidence="10">
        <text>Mg(2+)(in) = Mg(2+)(out)</text>
        <dbReference type="Rhea" id="RHEA:29827"/>
        <dbReference type="ChEBI" id="CHEBI:18420"/>
    </reaction>
</comment>
<evidence type="ECO:0000256" key="1">
    <source>
        <dbReference type="ARBA" id="ARBA00004651"/>
    </source>
</evidence>
<dbReference type="InterPro" id="IPR002523">
    <property type="entry name" value="MgTranspt_CorA/ZnTranspt_ZntB"/>
</dbReference>
<gene>
    <name evidence="12" type="primary">corA</name>
    <name evidence="13" type="ORF">AVW16_00025</name>
</gene>
<name>A0A165GA58_9NEIS</name>
<feature type="transmembrane region" description="Helical" evidence="12">
    <location>
        <begin position="297"/>
        <end position="314"/>
    </location>
</feature>
<dbReference type="STRING" id="1452487.AVW16_00025"/>
<keyword evidence="6 12" id="KW-0460">Magnesium</keyword>
<dbReference type="GO" id="GO:0005886">
    <property type="term" value="C:plasma membrane"/>
    <property type="evidence" value="ECO:0007669"/>
    <property type="project" value="UniProtKB-SubCell"/>
</dbReference>
<dbReference type="Pfam" id="PF01544">
    <property type="entry name" value="CorA"/>
    <property type="match status" value="1"/>
</dbReference>
<keyword evidence="7 12" id="KW-1133">Transmembrane helix</keyword>
<dbReference type="Gene3D" id="1.20.58.340">
    <property type="entry name" value="Magnesium transport protein CorA, transmembrane region"/>
    <property type="match status" value="2"/>
</dbReference>
<protein>
    <recommendedName>
        <fullName evidence="12">Magnesium transport protein CorA</fullName>
    </recommendedName>
</protein>
<comment type="subcellular location">
    <subcellularLocation>
        <location evidence="1">Cell membrane</location>
        <topology evidence="1">Multi-pass membrane protein</topology>
    </subcellularLocation>
    <subcellularLocation>
        <location evidence="12">Membrane</location>
        <topology evidence="12">Multi-pass membrane protein</topology>
    </subcellularLocation>
</comment>
<comment type="similarity">
    <text evidence="2 12">Belongs to the CorA metal ion transporter (MIT) (TC 1.A.35) family.</text>
</comment>
<dbReference type="NCBIfam" id="TIGR00383">
    <property type="entry name" value="corA"/>
    <property type="match status" value="1"/>
</dbReference>
<dbReference type="SUPFAM" id="SSF143865">
    <property type="entry name" value="CorA soluble domain-like"/>
    <property type="match status" value="1"/>
</dbReference>
<evidence type="ECO:0000256" key="5">
    <source>
        <dbReference type="ARBA" id="ARBA00022692"/>
    </source>
</evidence>
<dbReference type="AlphaFoldDB" id="A0A165GA58"/>
<dbReference type="RefSeq" id="WP_066609384.1">
    <property type="nucleotide sequence ID" value="NZ_LQQU01000001.1"/>
</dbReference>
<keyword evidence="8 12" id="KW-0406">Ion transport</keyword>
<dbReference type="PANTHER" id="PTHR46494:SF1">
    <property type="entry name" value="CORA FAMILY METAL ION TRANSPORTER (EUROFUNG)"/>
    <property type="match status" value="1"/>
</dbReference>
<keyword evidence="9 12" id="KW-0472">Membrane</keyword>
<dbReference type="FunFam" id="1.20.58.340:FF:000004">
    <property type="entry name" value="Magnesium transport protein CorA"/>
    <property type="match status" value="1"/>
</dbReference>
<dbReference type="Gene3D" id="3.30.460.20">
    <property type="entry name" value="CorA soluble domain-like"/>
    <property type="match status" value="1"/>
</dbReference>
<evidence type="ECO:0000256" key="10">
    <source>
        <dbReference type="ARBA" id="ARBA00034269"/>
    </source>
</evidence>
<dbReference type="Proteomes" id="UP000076625">
    <property type="component" value="Unassembled WGS sequence"/>
</dbReference>
<organism evidence="13 14">
    <name type="scientific">Crenobacter luteus</name>
    <dbReference type="NCBI Taxonomy" id="1452487"/>
    <lineage>
        <taxon>Bacteria</taxon>
        <taxon>Pseudomonadati</taxon>
        <taxon>Pseudomonadota</taxon>
        <taxon>Betaproteobacteria</taxon>
        <taxon>Neisseriales</taxon>
        <taxon>Neisseriaceae</taxon>
        <taxon>Crenobacter</taxon>
    </lineage>
</organism>
<evidence type="ECO:0000256" key="4">
    <source>
        <dbReference type="ARBA" id="ARBA00022475"/>
    </source>
</evidence>
<dbReference type="InterPro" id="IPR004488">
    <property type="entry name" value="Mg/Co-transport_prot_CorA"/>
</dbReference>
<dbReference type="CDD" id="cd12830">
    <property type="entry name" value="MtCorA-like"/>
    <property type="match status" value="1"/>
</dbReference>
<proteinExistence type="inferred from homology"/>
<evidence type="ECO:0000256" key="7">
    <source>
        <dbReference type="ARBA" id="ARBA00022989"/>
    </source>
</evidence>
<dbReference type="InterPro" id="IPR045861">
    <property type="entry name" value="CorA_cytoplasmic_dom"/>
</dbReference>
<comment type="caution">
    <text evidence="13">The sequence shown here is derived from an EMBL/GenBank/DDBJ whole genome shotgun (WGS) entry which is preliminary data.</text>
</comment>
<keyword evidence="4 12" id="KW-1003">Cell membrane</keyword>